<evidence type="ECO:0000313" key="3">
    <source>
        <dbReference type="Proteomes" id="UP000424462"/>
    </source>
</evidence>
<proteinExistence type="predicted"/>
<evidence type="ECO:0000259" key="1">
    <source>
        <dbReference type="PROSITE" id="PS50846"/>
    </source>
</evidence>
<protein>
    <submittedName>
        <fullName evidence="2">Copper-transporting P-type ATPase</fullName>
    </submittedName>
</protein>
<dbReference type="SUPFAM" id="SSF55008">
    <property type="entry name" value="HMA, heavy metal-associated domain"/>
    <property type="match status" value="1"/>
</dbReference>
<reference evidence="2 3" key="1">
    <citation type="submission" date="2019-11" db="EMBL/GenBank/DDBJ databases">
        <title>Complete genome sequence of Corynebacterium kalinowskii 1959, a novel Corynebacterium species isolated from soil of a small paddock in Vilsendorf, Germany.</title>
        <authorList>
            <person name="Schaffert L."/>
            <person name="Ruwe M."/>
            <person name="Milse J."/>
            <person name="Hanuschka K."/>
            <person name="Ortseifen V."/>
            <person name="Droste J."/>
            <person name="Brandt D."/>
            <person name="Schlueter L."/>
            <person name="Kutter Y."/>
            <person name="Vinke S."/>
            <person name="Viehoefer P."/>
            <person name="Jacob L."/>
            <person name="Luebke N.-C."/>
            <person name="Schulte-Berndt E."/>
            <person name="Hain C."/>
            <person name="Linder M."/>
            <person name="Schmidt P."/>
            <person name="Wollenschlaeger L."/>
            <person name="Luttermann T."/>
            <person name="Thieme E."/>
            <person name="Hassa J."/>
            <person name="Haak M."/>
            <person name="Wittchen M."/>
            <person name="Mentz A."/>
            <person name="Persicke M."/>
            <person name="Busche T."/>
            <person name="Ruckert C."/>
        </authorList>
    </citation>
    <scope>NUCLEOTIDE SEQUENCE [LARGE SCALE GENOMIC DNA]</scope>
    <source>
        <strain evidence="2 3">2039</strain>
    </source>
</reference>
<accession>A0A6B8VVI2</accession>
<dbReference type="InterPro" id="IPR036163">
    <property type="entry name" value="HMA_dom_sf"/>
</dbReference>
<dbReference type="InterPro" id="IPR006121">
    <property type="entry name" value="HMA_dom"/>
</dbReference>
<dbReference type="GO" id="GO:0046872">
    <property type="term" value="F:metal ion binding"/>
    <property type="evidence" value="ECO:0007669"/>
    <property type="project" value="InterPro"/>
</dbReference>
<dbReference type="KEGG" id="cok:COCCU_05925"/>
<organism evidence="2 3">
    <name type="scientific">Corynebacterium occultum</name>
    <dbReference type="NCBI Taxonomy" id="2675219"/>
    <lineage>
        <taxon>Bacteria</taxon>
        <taxon>Bacillati</taxon>
        <taxon>Actinomycetota</taxon>
        <taxon>Actinomycetes</taxon>
        <taxon>Mycobacteriales</taxon>
        <taxon>Corynebacteriaceae</taxon>
        <taxon>Corynebacterium</taxon>
    </lineage>
</organism>
<dbReference type="EMBL" id="CP046455">
    <property type="protein sequence ID" value="QGU07129.1"/>
    <property type="molecule type" value="Genomic_DNA"/>
</dbReference>
<dbReference type="Pfam" id="PF00403">
    <property type="entry name" value="HMA"/>
    <property type="match status" value="1"/>
</dbReference>
<dbReference type="Proteomes" id="UP000424462">
    <property type="component" value="Chromosome"/>
</dbReference>
<gene>
    <name evidence="2" type="primary">actP2</name>
    <name evidence="2" type="ORF">COCCU_05925</name>
</gene>
<keyword evidence="3" id="KW-1185">Reference proteome</keyword>
<dbReference type="CDD" id="cd00371">
    <property type="entry name" value="HMA"/>
    <property type="match status" value="1"/>
</dbReference>
<dbReference type="Gene3D" id="3.30.70.100">
    <property type="match status" value="1"/>
</dbReference>
<feature type="domain" description="HMA" evidence="1">
    <location>
        <begin position="2"/>
        <end position="67"/>
    </location>
</feature>
<dbReference type="AlphaFoldDB" id="A0A6B8VVI2"/>
<evidence type="ECO:0000313" key="2">
    <source>
        <dbReference type="EMBL" id="QGU07129.1"/>
    </source>
</evidence>
<name>A0A6B8VVI2_9CORY</name>
<dbReference type="PROSITE" id="PS50846">
    <property type="entry name" value="HMA_2"/>
    <property type="match status" value="1"/>
</dbReference>
<dbReference type="RefSeq" id="WP_231598885.1">
    <property type="nucleotide sequence ID" value="NZ_CP046455.1"/>
</dbReference>
<sequence>MNTLEFTVIGMTCGHCEASVTEEVSEIPGVTAATADRSTNLLTITANGDIDDAAVIAAVKEAGYQAMRK</sequence>